<dbReference type="KEGG" id="bde:BDP_2031"/>
<feature type="transmembrane region" description="Helical" evidence="7">
    <location>
        <begin position="442"/>
        <end position="466"/>
    </location>
</feature>
<organism evidence="8 9">
    <name type="scientific">Bifidobacterium dentium (strain ATCC 27534 / DSM 20436 / JCM 1195 / Bd1)</name>
    <dbReference type="NCBI Taxonomy" id="401473"/>
    <lineage>
        <taxon>Bacteria</taxon>
        <taxon>Bacillati</taxon>
        <taxon>Actinomycetota</taxon>
        <taxon>Actinomycetes</taxon>
        <taxon>Bifidobacteriales</taxon>
        <taxon>Bifidobacteriaceae</taxon>
        <taxon>Bifidobacterium</taxon>
    </lineage>
</organism>
<evidence type="ECO:0000256" key="5">
    <source>
        <dbReference type="ARBA" id="ARBA00022989"/>
    </source>
</evidence>
<protein>
    <submittedName>
        <fullName evidence="8">Flippase Wzx</fullName>
    </submittedName>
</protein>
<keyword evidence="6 7" id="KW-0472">Membrane</keyword>
<evidence type="ECO:0000313" key="8">
    <source>
        <dbReference type="EMBL" id="ADB10601.1"/>
    </source>
</evidence>
<dbReference type="PANTHER" id="PTHR30250:SF10">
    <property type="entry name" value="LIPOPOLYSACCHARIDE BIOSYNTHESIS PROTEIN WZXC"/>
    <property type="match status" value="1"/>
</dbReference>
<dbReference type="GO" id="GO:0005886">
    <property type="term" value="C:plasma membrane"/>
    <property type="evidence" value="ECO:0007669"/>
    <property type="project" value="UniProtKB-SubCell"/>
</dbReference>
<dbReference type="InterPro" id="IPR050833">
    <property type="entry name" value="Poly_Biosynth_Transport"/>
</dbReference>
<dbReference type="CDD" id="cd13127">
    <property type="entry name" value="MATE_tuaB_like"/>
    <property type="match status" value="1"/>
</dbReference>
<feature type="transmembrane region" description="Helical" evidence="7">
    <location>
        <begin position="139"/>
        <end position="160"/>
    </location>
</feature>
<proteinExistence type="inferred from homology"/>
<feature type="transmembrane region" description="Helical" evidence="7">
    <location>
        <begin position="75"/>
        <end position="95"/>
    </location>
</feature>
<evidence type="ECO:0000256" key="7">
    <source>
        <dbReference type="SAM" id="Phobius"/>
    </source>
</evidence>
<sequence length="475" mass="52469">MSFLKAAFIQAVSKYSTVIMQMAITVVLARLLTPEQYGVMAGVTVFTSFFSILADLGLGPAIIQYQNLDSRDYGSIFIFSCGLGLCLSCVFIFLGTPLSFFFHDSTYTSLCAWVSVSVFFNTVNMVPNGLLLKGKKFKLIGVRLFVTTIVGGLVAIVLAYVGLGVFALVANINITAILVFLWNYLSIKKELSFTDLHIVSSMKVIAKYSLFQAGANFVNYFARNLDHLVIGRAFNSVSLGLYDKAYKLTAYPITFVPQVLASVIQPFLAKYQNDKYRLRDFYHKVTFVLAIVGAYVTFLFVLCSNEIVTIFYGDNWKNCVPLFAILSCSLFCQLLGNITGPMLQSAGRTDLLLRQTSIATVIIVVSMLLGASTGNLTNLAIGVALGYCLQIFTCVYYVEKIALEGQIRDYCKEVVTPLMCGLVAFVPCMLCKRNFLSSLNTWISLLMCTFSFTGLFVLVVALTGGFKKCLNILRR</sequence>
<keyword evidence="9" id="KW-1185">Reference proteome</keyword>
<keyword evidence="3" id="KW-1003">Cell membrane</keyword>
<feature type="transmembrane region" description="Helical" evidence="7">
    <location>
        <begin position="12"/>
        <end position="33"/>
    </location>
</feature>
<gene>
    <name evidence="8" type="primary">wzx</name>
    <name evidence="8" type="ordered locus">BDP_2031</name>
</gene>
<keyword evidence="4 7" id="KW-0812">Transmembrane</keyword>
<feature type="transmembrane region" description="Helical" evidence="7">
    <location>
        <begin position="107"/>
        <end position="127"/>
    </location>
</feature>
<feature type="transmembrane region" description="Helical" evidence="7">
    <location>
        <begin position="351"/>
        <end position="373"/>
    </location>
</feature>
<feature type="transmembrane region" description="Helical" evidence="7">
    <location>
        <begin position="379"/>
        <end position="398"/>
    </location>
</feature>
<dbReference type="Proteomes" id="UP000008693">
    <property type="component" value="Chromosome"/>
</dbReference>
<evidence type="ECO:0000256" key="1">
    <source>
        <dbReference type="ARBA" id="ARBA00004651"/>
    </source>
</evidence>
<dbReference type="PANTHER" id="PTHR30250">
    <property type="entry name" value="PST FAMILY PREDICTED COLANIC ACID TRANSPORTER"/>
    <property type="match status" value="1"/>
</dbReference>
<name>D2Q6R0_BIFDB</name>
<dbReference type="AlphaFoldDB" id="D2Q6R0"/>
<evidence type="ECO:0000256" key="6">
    <source>
        <dbReference type="ARBA" id="ARBA00023136"/>
    </source>
</evidence>
<feature type="transmembrane region" description="Helical" evidence="7">
    <location>
        <begin position="166"/>
        <end position="185"/>
    </location>
</feature>
<dbReference type="eggNOG" id="COG2244">
    <property type="taxonomic scope" value="Bacteria"/>
</dbReference>
<comment type="subcellular location">
    <subcellularLocation>
        <location evidence="1">Cell membrane</location>
        <topology evidence="1">Multi-pass membrane protein</topology>
    </subcellularLocation>
</comment>
<keyword evidence="5 7" id="KW-1133">Transmembrane helix</keyword>
<evidence type="ECO:0000256" key="4">
    <source>
        <dbReference type="ARBA" id="ARBA00022692"/>
    </source>
</evidence>
<comment type="similarity">
    <text evidence="2">Belongs to the polysaccharide synthase family.</text>
</comment>
<feature type="transmembrane region" description="Helical" evidence="7">
    <location>
        <begin position="281"/>
        <end position="302"/>
    </location>
</feature>
<feature type="transmembrane region" description="Helical" evidence="7">
    <location>
        <begin position="322"/>
        <end position="339"/>
    </location>
</feature>
<dbReference type="STRING" id="401473.BDP_2031"/>
<dbReference type="EMBL" id="CP001750">
    <property type="protein sequence ID" value="ADB10601.1"/>
    <property type="molecule type" value="Genomic_DNA"/>
</dbReference>
<evidence type="ECO:0000313" key="9">
    <source>
        <dbReference type="Proteomes" id="UP000008693"/>
    </source>
</evidence>
<evidence type="ECO:0000256" key="2">
    <source>
        <dbReference type="ARBA" id="ARBA00007430"/>
    </source>
</evidence>
<dbReference type="Pfam" id="PF13440">
    <property type="entry name" value="Polysacc_synt_3"/>
    <property type="match status" value="1"/>
</dbReference>
<evidence type="ECO:0000256" key="3">
    <source>
        <dbReference type="ARBA" id="ARBA00022475"/>
    </source>
</evidence>
<accession>D2Q6R0</accession>
<dbReference type="HOGENOM" id="CLU_026911_2_1_11"/>
<reference evidence="8 9" key="1">
    <citation type="journal article" date="2009" name="PLoS Genet.">
        <title>The Bifidobacterium dentium Bd1 genome sequence reflects its genetic adaptation to the human oral cavity.</title>
        <authorList>
            <person name="Ventura M."/>
            <person name="Turroni F."/>
            <person name="Zomer A."/>
            <person name="Foroni E."/>
            <person name="Giubellini V."/>
            <person name="Bottacini F."/>
            <person name="Canchaya C."/>
            <person name="Claesson M.J."/>
            <person name="He F."/>
            <person name="Mantzourani M."/>
            <person name="Mulas L."/>
            <person name="Ferrarini A."/>
            <person name="Gao B."/>
            <person name="Delledonne M."/>
            <person name="Henrissat B."/>
            <person name="Coutinho P."/>
            <person name="Oggioni M."/>
            <person name="Gupta R.S."/>
            <person name="Zhang Z."/>
            <person name="Beighton D."/>
            <person name="Fitzgerald G.F."/>
            <person name="O'Toole P.W."/>
            <person name="van Sinderen D."/>
        </authorList>
    </citation>
    <scope>NUCLEOTIDE SEQUENCE [LARGE SCALE GENOMIC DNA]</scope>
    <source>
        <strain evidence="9">ATCC 27534 / DSM 20436 / JCM 1195 / Bd1</strain>
    </source>
</reference>
<feature type="transmembrane region" description="Helical" evidence="7">
    <location>
        <begin position="39"/>
        <end position="63"/>
    </location>
</feature>